<keyword evidence="2" id="KW-1185">Reference proteome</keyword>
<sequence>MPEHLLKVLSSISYPNNKQVNGPCSQAARLLACAHTLLLNMITIVGARTVDEESVEFLRETVGTSFEQYTRNLGNDRMSSESEEKKEYQFAKGDLRNFDPGEAVICRQGKGKGWVQGRIQMLNQ</sequence>
<protein>
    <submittedName>
        <fullName evidence="1">Uncharacterized protein</fullName>
    </submittedName>
</protein>
<gene>
    <name evidence="1" type="ORF">C497_01795</name>
</gene>
<reference evidence="1 2" key="1">
    <citation type="journal article" date="2014" name="PLoS Genet.">
        <title>Phylogenetically driven sequencing of extremely halophilic archaea reveals strategies for static and dynamic osmo-response.</title>
        <authorList>
            <person name="Becker E.A."/>
            <person name="Seitzer P.M."/>
            <person name="Tritt A."/>
            <person name="Larsen D."/>
            <person name="Krusor M."/>
            <person name="Yao A.I."/>
            <person name="Wu D."/>
            <person name="Madern D."/>
            <person name="Eisen J.A."/>
            <person name="Darling A.E."/>
            <person name="Facciotti M.T."/>
        </authorList>
    </citation>
    <scope>NUCLEOTIDE SEQUENCE [LARGE SCALE GENOMIC DNA]</scope>
    <source>
        <strain evidence="2">DSM 18796 / CECT 7217 / JCM 14584 / KCTC 4019 / B3</strain>
    </source>
</reference>
<proteinExistence type="predicted"/>
<dbReference type="AlphaFoldDB" id="L9VYY2"/>
<comment type="caution">
    <text evidence="1">The sequence shown here is derived from an EMBL/GenBank/DDBJ whole genome shotgun (WGS) entry which is preliminary data.</text>
</comment>
<organism evidence="1 2">
    <name type="scientific">Halalkalicoccus jeotgali (strain DSM 18796 / CECT 7217 / JCM 14584 / KCTC 4019 / B3)</name>
    <dbReference type="NCBI Taxonomy" id="795797"/>
    <lineage>
        <taxon>Archaea</taxon>
        <taxon>Methanobacteriati</taxon>
        <taxon>Methanobacteriota</taxon>
        <taxon>Stenosarchaea group</taxon>
        <taxon>Halobacteria</taxon>
        <taxon>Halobacteriales</taxon>
        <taxon>Halococcaceae</taxon>
        <taxon>Halalkalicoccus</taxon>
    </lineage>
</organism>
<dbReference type="PATRIC" id="fig|795797.19.peg.301"/>
<accession>L9VYY2</accession>
<dbReference type="Proteomes" id="UP000011645">
    <property type="component" value="Unassembled WGS sequence"/>
</dbReference>
<evidence type="ECO:0000313" key="1">
    <source>
        <dbReference type="EMBL" id="ELY41453.1"/>
    </source>
</evidence>
<evidence type="ECO:0000313" key="2">
    <source>
        <dbReference type="Proteomes" id="UP000011645"/>
    </source>
</evidence>
<name>L9VYY2_HALJB</name>
<dbReference type="EMBL" id="AOHV01000005">
    <property type="protein sequence ID" value="ELY41453.1"/>
    <property type="molecule type" value="Genomic_DNA"/>
</dbReference>